<keyword evidence="5 19" id="KW-0808">Transferase</keyword>
<dbReference type="InterPro" id="IPR005702">
    <property type="entry name" value="Wzc-like_C"/>
</dbReference>
<sequence>MTTQTKSSVTQSANDQIDLGKLIGLLLDDKWRILIITMLFAAVGVAFALFSTPIYKSDALIQVEDKKGGMSQLLSEDMGDLFGGESSATTEIEIINSRMILGKTVESLNLTTSASPNYFPIIGKGWARRTGNQNSIEVSRFDVPEYLKPITSPLSYTLVITNAEAGEYQLVSNGEQKTLLNGKVGELAKGQGYKLFVQSLKGKAEDSFTIQKVNEIDAIGSLKQSLSVSEKGKQTGILQLSYTGEKPKMVEAILNSIAQNYFLQNVERQSAEAEKSLSFLKGHLPDVKKELDSAEGKLNNYRQSHDSIDLTLEAKATLQSMVQLESQLNDLKFKESELSQKFTKDHPAYKSLLQQKAVLLKQKHDLEVQVQNMPETQREILRMTRDVEVNQQIYVQLLNKVQELNILKAGTVGNVRILDNARTYTKPVKPKKPLIAVLATLLGGMFGVAITLIQAALHRGIENPDEIEELGLPVYASIPDSKEQKLLDVRYSKKKRNKHGLLAAENPADLAIEALRSLRTSLHFAMLESKNNIVAISGPAPSVGKSFITANFGTILAQAGQKVLVIDADLRKGHLIRYFKAKNDIGLSEVITNKGSLEQAIQQTSVEGLDVLVRGQVPPNPSELLMHSRFAETLELVSEQYDIVLIDTPPILAVTDPSIIAKHAGTTLMVGRFGQNTIKEIEVAQHRFNQAGTEVKGFILNAVEKKASNSYGYGYGYYNYAYESDKA</sequence>
<keyword evidence="7" id="KW-0547">Nucleotide-binding</keyword>
<dbReference type="Pfam" id="PF02706">
    <property type="entry name" value="Wzz"/>
    <property type="match status" value="1"/>
</dbReference>
<dbReference type="Pfam" id="PF13807">
    <property type="entry name" value="GNVR"/>
    <property type="match status" value="1"/>
</dbReference>
<dbReference type="EC" id="2.7.10.2" evidence="19"/>
<feature type="coiled-coil region" evidence="14">
    <location>
        <begin position="263"/>
        <end position="369"/>
    </location>
</feature>
<dbReference type="GO" id="GO:0005886">
    <property type="term" value="C:plasma membrane"/>
    <property type="evidence" value="ECO:0007669"/>
    <property type="project" value="UniProtKB-SubCell"/>
</dbReference>
<dbReference type="Pfam" id="PF23607">
    <property type="entry name" value="WZC_N"/>
    <property type="match status" value="1"/>
</dbReference>
<feature type="transmembrane region" description="Helical" evidence="15">
    <location>
        <begin position="31"/>
        <end position="50"/>
    </location>
</feature>
<dbReference type="InterPro" id="IPR032807">
    <property type="entry name" value="GNVR"/>
</dbReference>
<dbReference type="OrthoDB" id="9775724at2"/>
<protein>
    <submittedName>
        <fullName evidence="19">Polysaccharide biosynthesis tyrosine autokinase</fullName>
        <ecNumber evidence="19">2.7.10.2</ecNumber>
    </submittedName>
</protein>
<evidence type="ECO:0000256" key="3">
    <source>
        <dbReference type="ARBA" id="ARBA00022475"/>
    </source>
</evidence>
<evidence type="ECO:0000256" key="2">
    <source>
        <dbReference type="ARBA" id="ARBA00008883"/>
    </source>
</evidence>
<accession>A0A3L8Q244</accession>
<evidence type="ECO:0000256" key="6">
    <source>
        <dbReference type="ARBA" id="ARBA00022692"/>
    </source>
</evidence>
<dbReference type="PANTHER" id="PTHR32309">
    <property type="entry name" value="TYROSINE-PROTEIN KINASE"/>
    <property type="match status" value="1"/>
</dbReference>
<feature type="domain" description="AAA" evidence="17">
    <location>
        <begin position="533"/>
        <end position="655"/>
    </location>
</feature>
<evidence type="ECO:0000313" key="20">
    <source>
        <dbReference type="Proteomes" id="UP000281474"/>
    </source>
</evidence>
<dbReference type="InterPro" id="IPR025669">
    <property type="entry name" value="AAA_dom"/>
</dbReference>
<evidence type="ECO:0000313" key="19">
    <source>
        <dbReference type="EMBL" id="RLV60382.1"/>
    </source>
</evidence>
<evidence type="ECO:0000259" key="16">
    <source>
        <dbReference type="Pfam" id="PF02706"/>
    </source>
</evidence>
<evidence type="ECO:0000259" key="18">
    <source>
        <dbReference type="Pfam" id="PF13807"/>
    </source>
</evidence>
<evidence type="ECO:0000256" key="11">
    <source>
        <dbReference type="ARBA" id="ARBA00023136"/>
    </source>
</evidence>
<feature type="domain" description="Tyrosine-protein kinase G-rich" evidence="18">
    <location>
        <begin position="375"/>
        <end position="455"/>
    </location>
</feature>
<keyword evidence="6 15" id="KW-0812">Transmembrane</keyword>
<dbReference type="Pfam" id="PF13614">
    <property type="entry name" value="AAA_31"/>
    <property type="match status" value="1"/>
</dbReference>
<keyword evidence="12" id="KW-0829">Tyrosine-protein kinase</keyword>
<evidence type="ECO:0000256" key="1">
    <source>
        <dbReference type="ARBA" id="ARBA00004429"/>
    </source>
</evidence>
<keyword evidence="9" id="KW-0067">ATP-binding</keyword>
<keyword evidence="4" id="KW-0997">Cell inner membrane</keyword>
<dbReference type="CDD" id="cd05387">
    <property type="entry name" value="BY-kinase"/>
    <property type="match status" value="1"/>
</dbReference>
<evidence type="ECO:0000256" key="13">
    <source>
        <dbReference type="ARBA" id="ARBA00053015"/>
    </source>
</evidence>
<evidence type="ECO:0000256" key="14">
    <source>
        <dbReference type="SAM" id="Coils"/>
    </source>
</evidence>
<evidence type="ECO:0000256" key="12">
    <source>
        <dbReference type="ARBA" id="ARBA00023137"/>
    </source>
</evidence>
<keyword evidence="10 15" id="KW-1133">Transmembrane helix</keyword>
<dbReference type="Proteomes" id="UP000281474">
    <property type="component" value="Unassembled WGS sequence"/>
</dbReference>
<evidence type="ECO:0000256" key="7">
    <source>
        <dbReference type="ARBA" id="ARBA00022741"/>
    </source>
</evidence>
<evidence type="ECO:0000256" key="4">
    <source>
        <dbReference type="ARBA" id="ARBA00022519"/>
    </source>
</evidence>
<dbReference type="GO" id="GO:0042802">
    <property type="term" value="F:identical protein binding"/>
    <property type="evidence" value="ECO:0007669"/>
    <property type="project" value="UniProtKB-ARBA"/>
</dbReference>
<gene>
    <name evidence="19" type="ORF">D5018_06910</name>
</gene>
<dbReference type="AlphaFoldDB" id="A0A3L8Q244"/>
<evidence type="ECO:0000256" key="15">
    <source>
        <dbReference type="SAM" id="Phobius"/>
    </source>
</evidence>
<dbReference type="RefSeq" id="WP_121838280.1">
    <property type="nucleotide sequence ID" value="NZ_ML014765.1"/>
</dbReference>
<evidence type="ECO:0000256" key="5">
    <source>
        <dbReference type="ARBA" id="ARBA00022679"/>
    </source>
</evidence>
<dbReference type="Gene3D" id="3.40.50.300">
    <property type="entry name" value="P-loop containing nucleotide triphosphate hydrolases"/>
    <property type="match status" value="1"/>
</dbReference>
<dbReference type="GO" id="GO:0005524">
    <property type="term" value="F:ATP binding"/>
    <property type="evidence" value="ECO:0007669"/>
    <property type="project" value="UniProtKB-KW"/>
</dbReference>
<keyword evidence="3" id="KW-1003">Cell membrane</keyword>
<proteinExistence type="inferred from homology"/>
<dbReference type="InterPro" id="IPR027417">
    <property type="entry name" value="P-loop_NTPase"/>
</dbReference>
<name>A0A3L8Q244_9GAMM</name>
<keyword evidence="11 15" id="KW-0472">Membrane</keyword>
<reference evidence="19 20" key="1">
    <citation type="submission" date="2018-09" db="EMBL/GenBank/DDBJ databases">
        <title>Phylogeny of the Shewanellaceae, and recommendation for two new genera, Pseudoshewanella and Parashewanella.</title>
        <authorList>
            <person name="Wang G."/>
        </authorList>
    </citation>
    <scope>NUCLEOTIDE SEQUENCE [LARGE SCALE GENOMIC DNA]</scope>
    <source>
        <strain evidence="19 20">C51</strain>
    </source>
</reference>
<dbReference type="EMBL" id="QZEI01000016">
    <property type="protein sequence ID" value="RLV60382.1"/>
    <property type="molecule type" value="Genomic_DNA"/>
</dbReference>
<evidence type="ECO:0000259" key="17">
    <source>
        <dbReference type="Pfam" id="PF13614"/>
    </source>
</evidence>
<evidence type="ECO:0000256" key="8">
    <source>
        <dbReference type="ARBA" id="ARBA00022777"/>
    </source>
</evidence>
<comment type="subcellular location">
    <subcellularLocation>
        <location evidence="1">Cell inner membrane</location>
        <topology evidence="1">Multi-pass membrane protein</topology>
    </subcellularLocation>
</comment>
<comment type="catalytic activity">
    <reaction evidence="13">
        <text>L-tyrosyl-[protein] + ATP = O-phospho-L-tyrosyl-[protein] + ADP + H(+)</text>
        <dbReference type="Rhea" id="RHEA:10596"/>
        <dbReference type="Rhea" id="RHEA-COMP:10136"/>
        <dbReference type="Rhea" id="RHEA-COMP:20101"/>
        <dbReference type="ChEBI" id="CHEBI:15378"/>
        <dbReference type="ChEBI" id="CHEBI:30616"/>
        <dbReference type="ChEBI" id="CHEBI:46858"/>
        <dbReference type="ChEBI" id="CHEBI:61978"/>
        <dbReference type="ChEBI" id="CHEBI:456216"/>
    </reaction>
</comment>
<dbReference type="FunFam" id="3.40.50.300:FF:000527">
    <property type="entry name" value="Tyrosine-protein kinase etk"/>
    <property type="match status" value="1"/>
</dbReference>
<dbReference type="NCBIfam" id="TIGR01007">
    <property type="entry name" value="eps_fam"/>
    <property type="match status" value="1"/>
</dbReference>
<dbReference type="GO" id="GO:0004715">
    <property type="term" value="F:non-membrane spanning protein tyrosine kinase activity"/>
    <property type="evidence" value="ECO:0007669"/>
    <property type="project" value="UniProtKB-EC"/>
</dbReference>
<dbReference type="InterPro" id="IPR003856">
    <property type="entry name" value="LPS_length_determ_N"/>
</dbReference>
<dbReference type="PANTHER" id="PTHR32309:SF32">
    <property type="entry name" value="TYROSINE-PROTEIN KINASE ETK-RELATED"/>
    <property type="match status" value="1"/>
</dbReference>
<evidence type="ECO:0000256" key="9">
    <source>
        <dbReference type="ARBA" id="ARBA00022840"/>
    </source>
</evidence>
<comment type="similarity">
    <text evidence="2">Belongs to the etk/wzc family.</text>
</comment>
<keyword evidence="20" id="KW-1185">Reference proteome</keyword>
<evidence type="ECO:0000256" key="10">
    <source>
        <dbReference type="ARBA" id="ARBA00022989"/>
    </source>
</evidence>
<feature type="transmembrane region" description="Helical" evidence="15">
    <location>
        <begin position="434"/>
        <end position="457"/>
    </location>
</feature>
<feature type="domain" description="Polysaccharide chain length determinant N-terminal" evidence="16">
    <location>
        <begin position="15"/>
        <end position="107"/>
    </location>
</feature>
<comment type="caution">
    <text evidence="19">The sequence shown here is derived from an EMBL/GenBank/DDBJ whole genome shotgun (WGS) entry which is preliminary data.</text>
</comment>
<keyword evidence="14" id="KW-0175">Coiled coil</keyword>
<dbReference type="SUPFAM" id="SSF52540">
    <property type="entry name" value="P-loop containing nucleoside triphosphate hydrolases"/>
    <property type="match status" value="1"/>
</dbReference>
<organism evidence="19 20">
    <name type="scientific">Parashewanella curva</name>
    <dbReference type="NCBI Taxonomy" id="2338552"/>
    <lineage>
        <taxon>Bacteria</taxon>
        <taxon>Pseudomonadati</taxon>
        <taxon>Pseudomonadota</taxon>
        <taxon>Gammaproteobacteria</taxon>
        <taxon>Alteromonadales</taxon>
        <taxon>Shewanellaceae</taxon>
        <taxon>Parashewanella</taxon>
    </lineage>
</organism>
<keyword evidence="8 19" id="KW-0418">Kinase</keyword>
<dbReference type="InterPro" id="IPR050445">
    <property type="entry name" value="Bact_polysacc_biosynth/exp"/>
</dbReference>